<dbReference type="eggNOG" id="arCOG01367">
    <property type="taxonomic scope" value="Archaea"/>
</dbReference>
<dbReference type="Proteomes" id="UP000001901">
    <property type="component" value="Chromosome"/>
</dbReference>
<dbReference type="PANTHER" id="PTHR10491:SF4">
    <property type="entry name" value="METHIONINE ADENOSYLTRANSFERASE 2 SUBUNIT BETA"/>
    <property type="match status" value="1"/>
</dbReference>
<dbReference type="SUPFAM" id="SSF51735">
    <property type="entry name" value="NAD(P)-binding Rossmann-fold domains"/>
    <property type="match status" value="1"/>
</dbReference>
<protein>
    <submittedName>
        <fullName evidence="2">dTDP-4-dehydrorhamnose reductase</fullName>
    </submittedName>
</protein>
<dbReference type="OrthoDB" id="4907at2157"/>
<keyword evidence="3" id="KW-1185">Reference proteome</keyword>
<reference evidence="2 3" key="1">
    <citation type="journal article" date="2010" name="Stand. Genomic Sci.">
        <title>Complete genome sequence of Archaeoglobus profundus type strain (AV18).</title>
        <authorList>
            <person name="von Jan M."/>
            <person name="Lapidus A."/>
            <person name="Del Rio T.G."/>
            <person name="Copeland A."/>
            <person name="Tice H."/>
            <person name="Cheng J.F."/>
            <person name="Lucas S."/>
            <person name="Chen F."/>
            <person name="Nolan M."/>
            <person name="Goodwin L."/>
            <person name="Han C."/>
            <person name="Pitluck S."/>
            <person name="Liolios K."/>
            <person name="Ivanova N."/>
            <person name="Mavromatis K."/>
            <person name="Ovchinnikova G."/>
            <person name="Chertkov O."/>
            <person name="Pati A."/>
            <person name="Chen A."/>
            <person name="Palaniappan K."/>
            <person name="Land M."/>
            <person name="Hauser L."/>
            <person name="Chang Y.J."/>
            <person name="Jeffries C.D."/>
            <person name="Saunders E."/>
            <person name="Brettin T."/>
            <person name="Detter J.C."/>
            <person name="Chain P."/>
            <person name="Eichinger K."/>
            <person name="Huber H."/>
            <person name="Spring S."/>
            <person name="Rohde M."/>
            <person name="Goker M."/>
            <person name="Wirth R."/>
            <person name="Woyke T."/>
            <person name="Bristow J."/>
            <person name="Eisen J.A."/>
            <person name="Markowitz V."/>
            <person name="Hugenholtz P."/>
            <person name="Kyrpides N.C."/>
            <person name="Klenk H.P."/>
        </authorList>
    </citation>
    <scope>NUCLEOTIDE SEQUENCE [LARGE SCALE GENOMIC DNA]</scope>
    <source>
        <strain evidence="3">DSM 5631 / JCM 9629 / NBRC 100127 / Av18</strain>
    </source>
</reference>
<dbReference type="GeneID" id="8739883"/>
<dbReference type="CDD" id="cd05254">
    <property type="entry name" value="dTDP_HR_like_SDR_e"/>
    <property type="match status" value="1"/>
</dbReference>
<dbReference type="Gene3D" id="3.90.25.10">
    <property type="entry name" value="UDP-galactose 4-epimerase, domain 1"/>
    <property type="match status" value="1"/>
</dbReference>
<dbReference type="InterPro" id="IPR029903">
    <property type="entry name" value="RmlD-like-bd"/>
</dbReference>
<dbReference type="HOGENOM" id="CLU_045518_2_1_2"/>
<proteinExistence type="predicted"/>
<dbReference type="EMBL" id="CP001857">
    <property type="protein sequence ID" value="ADB58253.1"/>
    <property type="molecule type" value="Genomic_DNA"/>
</dbReference>
<dbReference type="AlphaFoldDB" id="D2RDQ9"/>
<gene>
    <name evidence="2" type="ordered locus">Arcpr_1201</name>
</gene>
<dbReference type="NCBIfam" id="TIGR01214">
    <property type="entry name" value="rmlD"/>
    <property type="match status" value="1"/>
</dbReference>
<dbReference type="KEGG" id="apo:Arcpr_1201"/>
<dbReference type="PaxDb" id="572546-Arcpr_1201"/>
<evidence type="ECO:0000259" key="1">
    <source>
        <dbReference type="Pfam" id="PF04321"/>
    </source>
</evidence>
<dbReference type="PANTHER" id="PTHR10491">
    <property type="entry name" value="DTDP-4-DEHYDRORHAMNOSE REDUCTASE"/>
    <property type="match status" value="1"/>
</dbReference>
<dbReference type="STRING" id="572546.Arcpr_1201"/>
<evidence type="ECO:0000313" key="2">
    <source>
        <dbReference type="EMBL" id="ADB58253.1"/>
    </source>
</evidence>
<dbReference type="Gene3D" id="3.40.50.720">
    <property type="entry name" value="NAD(P)-binding Rossmann-like Domain"/>
    <property type="match status" value="1"/>
</dbReference>
<dbReference type="RefSeq" id="WP_012940589.1">
    <property type="nucleotide sequence ID" value="NC_013741.1"/>
</dbReference>
<organism evidence="2 3">
    <name type="scientific">Archaeoglobus profundus (strain DSM 5631 / JCM 9629 / NBRC 100127 / Av18)</name>
    <dbReference type="NCBI Taxonomy" id="572546"/>
    <lineage>
        <taxon>Archaea</taxon>
        <taxon>Methanobacteriati</taxon>
        <taxon>Methanobacteriota</taxon>
        <taxon>Archaeoglobi</taxon>
        <taxon>Archaeoglobales</taxon>
        <taxon>Archaeoglobaceae</taxon>
        <taxon>Archaeoglobus</taxon>
    </lineage>
</organism>
<dbReference type="InterPro" id="IPR036291">
    <property type="entry name" value="NAD(P)-bd_dom_sf"/>
</dbReference>
<accession>D2RDQ9</accession>
<evidence type="ECO:0000313" key="3">
    <source>
        <dbReference type="Proteomes" id="UP000001901"/>
    </source>
</evidence>
<sequence>MKVFITGGSGLLGSKVAEIALERGYNVYSGYNSHKPEFGEPVKFDLADPNSIVKVIDDVRPDVIIHSAALTDVDRCETEKELAYKINVEGTKIVAEMARKLGAFLVYISTDYVFDGERGMYKEEDETNPINYYGYTKLLGEKYCQDFCIARTCVIYGARPASGKANFALWLINKLEKGECVKIITDQFITPTLNTNLAKMLLEIAERGLKEVFHLAGITRVSRFEFAKEIAREFGLDESLIVPSKMDEMNWIAKRPRDSSLDVSKAARYLNEKPYDLKKALKVLKGEMEVN</sequence>
<dbReference type="InterPro" id="IPR005913">
    <property type="entry name" value="dTDP_dehydrorham_reduct"/>
</dbReference>
<feature type="domain" description="RmlD-like substrate binding" evidence="1">
    <location>
        <begin position="1"/>
        <end position="282"/>
    </location>
</feature>
<name>D2RDQ9_ARCPA</name>
<dbReference type="Pfam" id="PF04321">
    <property type="entry name" value="RmlD_sub_bind"/>
    <property type="match status" value="1"/>
</dbReference>